<dbReference type="AlphaFoldDB" id="A0A9I9EEV1"/>
<dbReference type="EnsemblPlants" id="MELO3C032824.2.1">
    <property type="protein sequence ID" value="MELO3C032824.2.1"/>
    <property type="gene ID" value="MELO3C032824.2"/>
</dbReference>
<proteinExistence type="predicted"/>
<evidence type="ECO:0000313" key="1">
    <source>
        <dbReference type="EnsemblPlants" id="MELO3C032824.2.1"/>
    </source>
</evidence>
<accession>A0A9I9EEV1</accession>
<organism evidence="1">
    <name type="scientific">Cucumis melo</name>
    <name type="common">Muskmelon</name>
    <dbReference type="NCBI Taxonomy" id="3656"/>
    <lineage>
        <taxon>Eukaryota</taxon>
        <taxon>Viridiplantae</taxon>
        <taxon>Streptophyta</taxon>
        <taxon>Embryophyta</taxon>
        <taxon>Tracheophyta</taxon>
        <taxon>Spermatophyta</taxon>
        <taxon>Magnoliopsida</taxon>
        <taxon>eudicotyledons</taxon>
        <taxon>Gunneridae</taxon>
        <taxon>Pentapetalae</taxon>
        <taxon>rosids</taxon>
        <taxon>fabids</taxon>
        <taxon>Cucurbitales</taxon>
        <taxon>Cucurbitaceae</taxon>
        <taxon>Benincaseae</taxon>
        <taxon>Cucumis</taxon>
    </lineage>
</organism>
<sequence length="67" mass="7509">MNLINHQAKIKLTSIEATKQACDSQSCLQSEPPKAMGKQSNNQPKLQTLGHQYRDLYSSSCVLMKNE</sequence>
<protein>
    <submittedName>
        <fullName evidence="1">Uncharacterized protein</fullName>
    </submittedName>
</protein>
<reference evidence="1" key="1">
    <citation type="submission" date="2023-03" db="UniProtKB">
        <authorList>
            <consortium name="EnsemblPlants"/>
        </authorList>
    </citation>
    <scope>IDENTIFICATION</scope>
</reference>
<dbReference type="Gramene" id="MELO3C032824.2.1">
    <property type="protein sequence ID" value="MELO3C032824.2.1"/>
    <property type="gene ID" value="MELO3C032824.2"/>
</dbReference>
<name>A0A9I9EEV1_CUCME</name>